<keyword evidence="1 4" id="KW-0808">Transferase</keyword>
<dbReference type="AlphaFoldDB" id="A0A0A8J571"/>
<dbReference type="SUPFAM" id="SSF53448">
    <property type="entry name" value="Nucleotide-diphospho-sugar transferases"/>
    <property type="match status" value="1"/>
</dbReference>
<name>A0A0A8J571_ECOLX</name>
<dbReference type="Pfam" id="PF00483">
    <property type="entry name" value="NTP_transferase"/>
    <property type="match status" value="1"/>
</dbReference>
<dbReference type="PIRSF" id="PIRSF028162">
    <property type="entry name" value="BcbE_prd"/>
    <property type="match status" value="1"/>
</dbReference>
<dbReference type="CDD" id="cd04183">
    <property type="entry name" value="GT2_BcE_like"/>
    <property type="match status" value="1"/>
</dbReference>
<dbReference type="EMBL" id="AB812042">
    <property type="protein sequence ID" value="BAQ01401.1"/>
    <property type="molecule type" value="Genomic_DNA"/>
</dbReference>
<sequence length="252" mass="28684">MMLNIVVPMAGRGSRFAKEGYVDPKPLIKLKDKRMIQVVINNLTPSIPHRFIFICQRQHVIDYSLDRYLKEWAPNSEVICIDGITEGAACTVMCAEELINNDEPLMIANSDQWIDIDINDYLNYMKHEDLDGLIMTMKADDPKWSYAEMNENNHVTRVVEKEVVSDEATVGIYNYKKGADFCRSVKRMIALDQRSNGEFYVAPAYTLMYENEGAKIGIYNIGEEANGMYGLGIPADLELFLSLDVSRKALDF</sequence>
<dbReference type="InterPro" id="IPR029044">
    <property type="entry name" value="Nucleotide-diphossugar_trans"/>
</dbReference>
<dbReference type="Gene3D" id="3.90.550.10">
    <property type="entry name" value="Spore Coat Polysaccharide Biosynthesis Protein SpsA, Chain A"/>
    <property type="match status" value="1"/>
</dbReference>
<evidence type="ECO:0000259" key="3">
    <source>
        <dbReference type="Pfam" id="PF00483"/>
    </source>
</evidence>
<keyword evidence="2" id="KW-0548">Nucleotidyltransferase</keyword>
<dbReference type="GO" id="GO:0016779">
    <property type="term" value="F:nucleotidyltransferase activity"/>
    <property type="evidence" value="ECO:0007669"/>
    <property type="project" value="UniProtKB-KW"/>
</dbReference>
<evidence type="ECO:0000313" key="4">
    <source>
        <dbReference type="EMBL" id="BAQ01401.1"/>
    </source>
</evidence>
<dbReference type="PANTHER" id="PTHR43584">
    <property type="entry name" value="NUCLEOTIDYL TRANSFERASE"/>
    <property type="match status" value="1"/>
</dbReference>
<evidence type="ECO:0000256" key="2">
    <source>
        <dbReference type="ARBA" id="ARBA00022695"/>
    </source>
</evidence>
<dbReference type="InterPro" id="IPR005835">
    <property type="entry name" value="NTP_transferase_dom"/>
</dbReference>
<evidence type="ECO:0000256" key="1">
    <source>
        <dbReference type="ARBA" id="ARBA00022679"/>
    </source>
</evidence>
<proteinExistence type="predicted"/>
<accession>A0A0A8J571</accession>
<dbReference type="PANTHER" id="PTHR43584:SF8">
    <property type="entry name" value="N-ACETYLMURAMATE ALPHA-1-PHOSPHATE URIDYLYLTRANSFERASE"/>
    <property type="match status" value="1"/>
</dbReference>
<protein>
    <submittedName>
        <fullName evidence="4">Glycosyltransferase</fullName>
    </submittedName>
</protein>
<organism evidence="4">
    <name type="scientific">Escherichia coli</name>
    <dbReference type="NCBI Taxonomy" id="562"/>
    <lineage>
        <taxon>Bacteria</taxon>
        <taxon>Pseudomonadati</taxon>
        <taxon>Pseudomonadota</taxon>
        <taxon>Gammaproteobacteria</taxon>
        <taxon>Enterobacterales</taxon>
        <taxon>Enterobacteriaceae</taxon>
        <taxon>Escherichia</taxon>
    </lineage>
</organism>
<dbReference type="InterPro" id="IPR050065">
    <property type="entry name" value="GlmU-like"/>
</dbReference>
<reference evidence="4" key="1">
    <citation type="journal article" date="2014" name="DNA Res.">
        <title>A complete view of the genetic diversity of the Escherichia coli O-antigen biosynthesis gene cluster.</title>
        <authorList>
            <person name="Iguchi A."/>
            <person name="Iyoda S."/>
            <person name="Kikuchi T."/>
            <person name="Ogura Y."/>
            <person name="Katsura K."/>
            <person name="Ohnishi M."/>
            <person name="Hayashi T."/>
            <person name="Thomson N.R."/>
        </authorList>
    </citation>
    <scope>NUCLEOTIDE SEQUENCE</scope>
    <source>
        <strain evidence="4">H311a</strain>
    </source>
</reference>
<feature type="domain" description="Nucleotidyl transferase" evidence="3">
    <location>
        <begin position="10"/>
        <end position="178"/>
    </location>
</feature>
<dbReference type="InterPro" id="IPR016873">
    <property type="entry name" value="Caps_polysacc_synth_BcbE_prd"/>
</dbReference>